<accession>H2CLI6</accession>
<keyword evidence="2" id="KW-0813">Transport</keyword>
<dbReference type="Proteomes" id="UP000005737">
    <property type="component" value="Unassembled WGS sequence"/>
</dbReference>
<dbReference type="Gene3D" id="2.40.170.20">
    <property type="entry name" value="TonB-dependent receptor, beta-barrel domain"/>
    <property type="match status" value="1"/>
</dbReference>
<dbReference type="EMBL" id="JH597775">
    <property type="protein sequence ID" value="EHQ04597.1"/>
    <property type="molecule type" value="Genomic_DNA"/>
</dbReference>
<dbReference type="PANTHER" id="PTHR30069">
    <property type="entry name" value="TONB-DEPENDENT OUTER MEMBRANE RECEPTOR"/>
    <property type="match status" value="1"/>
</dbReference>
<keyword evidence="8 13" id="KW-0675">Receptor</keyword>
<keyword evidence="14" id="KW-1185">Reference proteome</keyword>
<dbReference type="Pfam" id="PF00593">
    <property type="entry name" value="TonB_dep_Rec_b-barrel"/>
    <property type="match status" value="1"/>
</dbReference>
<evidence type="ECO:0000256" key="1">
    <source>
        <dbReference type="ARBA" id="ARBA00004571"/>
    </source>
</evidence>
<dbReference type="GO" id="GO:0015344">
    <property type="term" value="F:siderophore uptake transmembrane transporter activity"/>
    <property type="evidence" value="ECO:0007669"/>
    <property type="project" value="TreeGrafter"/>
</dbReference>
<dbReference type="InterPro" id="IPR036942">
    <property type="entry name" value="Beta-barrel_TonB_sf"/>
</dbReference>
<organism evidence="13 14">
    <name type="scientific">Leptonema illini DSM 21528</name>
    <dbReference type="NCBI Taxonomy" id="929563"/>
    <lineage>
        <taxon>Bacteria</taxon>
        <taxon>Pseudomonadati</taxon>
        <taxon>Spirochaetota</taxon>
        <taxon>Spirochaetia</taxon>
        <taxon>Leptospirales</taxon>
        <taxon>Leptospiraceae</taxon>
        <taxon>Leptonema</taxon>
    </lineage>
</organism>
<dbReference type="RefSeq" id="WP_002775800.1">
    <property type="nucleotide sequence ID" value="NZ_JH597775.1"/>
</dbReference>
<keyword evidence="7 10" id="KW-0472">Membrane</keyword>
<dbReference type="InterPro" id="IPR037066">
    <property type="entry name" value="Plug_dom_sf"/>
</dbReference>
<dbReference type="InterPro" id="IPR012910">
    <property type="entry name" value="Plug_dom"/>
</dbReference>
<protein>
    <submittedName>
        <fullName evidence="13">TonB-dependent receptor</fullName>
    </submittedName>
</protein>
<keyword evidence="9" id="KW-0998">Cell outer membrane</keyword>
<proteinExistence type="inferred from homology"/>
<keyword evidence="6 10" id="KW-0798">TonB box</keyword>
<evidence type="ECO:0000259" key="11">
    <source>
        <dbReference type="Pfam" id="PF00593"/>
    </source>
</evidence>
<gene>
    <name evidence="13" type="ORF">Lepil_4119</name>
</gene>
<dbReference type="PANTHER" id="PTHR30069:SF29">
    <property type="entry name" value="HEMOGLOBIN AND HEMOGLOBIN-HAPTOGLOBIN-BINDING PROTEIN 1-RELATED"/>
    <property type="match status" value="1"/>
</dbReference>
<dbReference type="Pfam" id="PF07715">
    <property type="entry name" value="Plug"/>
    <property type="match status" value="1"/>
</dbReference>
<dbReference type="InterPro" id="IPR039426">
    <property type="entry name" value="TonB-dep_rcpt-like"/>
</dbReference>
<name>H2CLI6_9LEPT</name>
<evidence type="ECO:0000313" key="14">
    <source>
        <dbReference type="Proteomes" id="UP000005737"/>
    </source>
</evidence>
<feature type="domain" description="TonB-dependent receptor plug" evidence="12">
    <location>
        <begin position="139"/>
        <end position="239"/>
    </location>
</feature>
<dbReference type="InterPro" id="IPR000531">
    <property type="entry name" value="Beta-barrel_TonB"/>
</dbReference>
<dbReference type="GO" id="GO:0009279">
    <property type="term" value="C:cell outer membrane"/>
    <property type="evidence" value="ECO:0007669"/>
    <property type="project" value="UniProtKB-SubCell"/>
</dbReference>
<dbReference type="GO" id="GO:0044718">
    <property type="term" value="P:siderophore transmembrane transport"/>
    <property type="evidence" value="ECO:0007669"/>
    <property type="project" value="TreeGrafter"/>
</dbReference>
<evidence type="ECO:0000256" key="3">
    <source>
        <dbReference type="ARBA" id="ARBA00022452"/>
    </source>
</evidence>
<comment type="similarity">
    <text evidence="10">Belongs to the TonB-dependent receptor family.</text>
</comment>
<keyword evidence="4" id="KW-0812">Transmembrane</keyword>
<evidence type="ECO:0000256" key="8">
    <source>
        <dbReference type="ARBA" id="ARBA00023170"/>
    </source>
</evidence>
<dbReference type="HOGENOM" id="CLU_349445_0_0_12"/>
<dbReference type="SUPFAM" id="SSF49464">
    <property type="entry name" value="Carboxypeptidase regulatory domain-like"/>
    <property type="match status" value="1"/>
</dbReference>
<evidence type="ECO:0000256" key="9">
    <source>
        <dbReference type="ARBA" id="ARBA00023237"/>
    </source>
</evidence>
<evidence type="ECO:0000259" key="12">
    <source>
        <dbReference type="Pfam" id="PF07715"/>
    </source>
</evidence>
<evidence type="ECO:0000256" key="4">
    <source>
        <dbReference type="ARBA" id="ARBA00022692"/>
    </source>
</evidence>
<reference evidence="13 14" key="1">
    <citation type="submission" date="2011-10" db="EMBL/GenBank/DDBJ databases">
        <title>The Improved High-Quality Draft genome of Leptonema illini DSM 21528.</title>
        <authorList>
            <consortium name="US DOE Joint Genome Institute (JGI-PGF)"/>
            <person name="Lucas S."/>
            <person name="Copeland A."/>
            <person name="Lapidus A."/>
            <person name="Glavina del Rio T."/>
            <person name="Dalin E."/>
            <person name="Tice H."/>
            <person name="Bruce D."/>
            <person name="Goodwin L."/>
            <person name="Pitluck S."/>
            <person name="Peters L."/>
            <person name="Mikhailova N."/>
            <person name="Held B."/>
            <person name="Kyrpides N."/>
            <person name="Mavromatis K."/>
            <person name="Ivanova N."/>
            <person name="Markowitz V."/>
            <person name="Cheng J.-F."/>
            <person name="Hugenholtz P."/>
            <person name="Woyke T."/>
            <person name="Wu D."/>
            <person name="Gronow S."/>
            <person name="Wellnitz S."/>
            <person name="Brambilla E.-M."/>
            <person name="Klenk H.-P."/>
            <person name="Eisen J.A."/>
        </authorList>
    </citation>
    <scope>NUCLEOTIDE SEQUENCE [LARGE SCALE GENOMIC DNA]</scope>
    <source>
        <strain evidence="13 14">DSM 21528</strain>
    </source>
</reference>
<dbReference type="STRING" id="183.GCA_002009735_00336"/>
<evidence type="ECO:0000256" key="7">
    <source>
        <dbReference type="ARBA" id="ARBA00023136"/>
    </source>
</evidence>
<evidence type="ECO:0000256" key="5">
    <source>
        <dbReference type="ARBA" id="ARBA00022729"/>
    </source>
</evidence>
<dbReference type="Gene3D" id="2.170.130.10">
    <property type="entry name" value="TonB-dependent receptor, plug domain"/>
    <property type="match status" value="1"/>
</dbReference>
<evidence type="ECO:0000256" key="10">
    <source>
        <dbReference type="RuleBase" id="RU003357"/>
    </source>
</evidence>
<evidence type="ECO:0000256" key="6">
    <source>
        <dbReference type="ARBA" id="ARBA00023077"/>
    </source>
</evidence>
<keyword evidence="3" id="KW-1134">Transmembrane beta strand</keyword>
<evidence type="ECO:0000256" key="2">
    <source>
        <dbReference type="ARBA" id="ARBA00022448"/>
    </source>
</evidence>
<evidence type="ECO:0000313" key="13">
    <source>
        <dbReference type="EMBL" id="EHQ04597.1"/>
    </source>
</evidence>
<dbReference type="InterPro" id="IPR008969">
    <property type="entry name" value="CarboxyPept-like_regulatory"/>
</dbReference>
<dbReference type="AlphaFoldDB" id="H2CLI6"/>
<feature type="domain" description="TonB-dependent receptor-like beta-barrel" evidence="11">
    <location>
        <begin position="369"/>
        <end position="788"/>
    </location>
</feature>
<comment type="subcellular location">
    <subcellularLocation>
        <location evidence="1">Cell outer membrane</location>
        <topology evidence="1">Multi-pass membrane protein</topology>
    </subcellularLocation>
</comment>
<dbReference type="SUPFAM" id="SSF56935">
    <property type="entry name" value="Porins"/>
    <property type="match status" value="1"/>
</dbReference>
<keyword evidence="5" id="KW-0732">Signal</keyword>
<sequence>MKRINKSILSPFRIAFICLVLFALFPGALSAFELRLRVLDSKQNPVADAQIIVIETKQKAFTDNLGEAVVEIPAPGFYTFRTILPDGTLLQPRLQVQAPGQRLTVYASPPQRESDVVEQQTQTVTGGDGVRITGRKEKQNLSRYTVRLDEIKRIPGQFGEALRGIENLPGTNAPPFGNGDIVLRGANENANTYLFDDLPIGYPFHLLGLNSVVQNDIIKSIDIYNGAYPVRFGDATGGIIAIESIDEVKKLGGHTTFSLWSSSVLLKGPIQSGADGYIIAGARLSYLDQTLKPYIPSGVELIPRYGDAQFKIRFDLTEKQTLYFYALGAQDTFIAAIERKPSWDPTSEPPPELIGASIAINRAFNTEALRHIWQPTGRIYSESTLLYHNNITYLDGTIGIYNAKFRTEDGYAGFRNESSFELLKDHITLETGVEARRFRYMNRGTTLRNNDPTSLNNDFFDETSPNFSSVTSDDLQYADYHSGYAMLVLRFWRLELKPGGRIDHFGLTRQTARDPRGTVAFKITDSTTLTAGAGVYHRVPDPDQYSATSGNPDLKMEKAVHQAAGIEHRWKSWTFRLEGFRQFYTDMVVEDALIRTPYKENPDPVGKLSQPVLTNAPLYFSNDGEGYSDGFEVFIKRDKKPDANGLYGWISYTWSRSLRNDHQPRANDPAVIWPNEEERQLIALYDNGKMRYADFDRRHIINIILGYKVNREWQIGGKWRYTTSTPYTNIVGDDGGKTQNDGRPIFQPVYSDRENELRLKPYHRLDIRIDRFFNYEWGYGNVFFEALNIYLRDNPGGLSWDERRPYSATNPQISAEFGNLVIPVGDKEGTRVPLFNFGVEVMF</sequence>